<keyword evidence="2" id="KW-1185">Reference proteome</keyword>
<accession>A0ABQ9XEF9</accession>
<name>A0ABQ9XEF9_9EUKA</name>
<evidence type="ECO:0000313" key="2">
    <source>
        <dbReference type="Proteomes" id="UP001281761"/>
    </source>
</evidence>
<reference evidence="1 2" key="1">
    <citation type="journal article" date="2022" name="bioRxiv">
        <title>Genomics of Preaxostyla Flagellates Illuminates Evolutionary Transitions and the Path Towards Mitochondrial Loss.</title>
        <authorList>
            <person name="Novak L.V.F."/>
            <person name="Treitli S.C."/>
            <person name="Pyrih J."/>
            <person name="Halakuc P."/>
            <person name="Pipaliya S.V."/>
            <person name="Vacek V."/>
            <person name="Brzon O."/>
            <person name="Soukal P."/>
            <person name="Eme L."/>
            <person name="Dacks J.B."/>
            <person name="Karnkowska A."/>
            <person name="Elias M."/>
            <person name="Hampl V."/>
        </authorList>
    </citation>
    <scope>NUCLEOTIDE SEQUENCE [LARGE SCALE GENOMIC DNA]</scope>
    <source>
        <strain evidence="1">NAU3</strain>
        <tissue evidence="1">Gut</tissue>
    </source>
</reference>
<dbReference type="Proteomes" id="UP001281761">
    <property type="component" value="Unassembled WGS sequence"/>
</dbReference>
<organism evidence="1 2">
    <name type="scientific">Blattamonas nauphoetae</name>
    <dbReference type="NCBI Taxonomy" id="2049346"/>
    <lineage>
        <taxon>Eukaryota</taxon>
        <taxon>Metamonada</taxon>
        <taxon>Preaxostyla</taxon>
        <taxon>Oxymonadida</taxon>
        <taxon>Blattamonas</taxon>
    </lineage>
</organism>
<dbReference type="EMBL" id="JARBJD010000172">
    <property type="protein sequence ID" value="KAK2948610.1"/>
    <property type="molecule type" value="Genomic_DNA"/>
</dbReference>
<proteinExistence type="predicted"/>
<protein>
    <submittedName>
        <fullName evidence="1">Uncharacterized protein</fullName>
    </submittedName>
</protein>
<gene>
    <name evidence="1" type="ORF">BLNAU_16429</name>
</gene>
<sequence>MKKLESTSPSMSMACVEVVNVMGIKMEGLADWECAVESKEGHAVCNPLVEEEAEEVEQAFLQKRSLPHRRSVGSHNRSANLIVADWQRKCD</sequence>
<comment type="caution">
    <text evidence="1">The sequence shown here is derived from an EMBL/GenBank/DDBJ whole genome shotgun (WGS) entry which is preliminary data.</text>
</comment>
<evidence type="ECO:0000313" key="1">
    <source>
        <dbReference type="EMBL" id="KAK2948610.1"/>
    </source>
</evidence>